<dbReference type="GeneID" id="85016913"/>
<dbReference type="Proteomes" id="UP000182771">
    <property type="component" value="Unassembled WGS sequence"/>
</dbReference>
<protein>
    <submittedName>
        <fullName evidence="1">Uncharacterized protein</fullName>
    </submittedName>
</protein>
<dbReference type="EMBL" id="FNND01000003">
    <property type="protein sequence ID" value="SDW66571.1"/>
    <property type="molecule type" value="Genomic_DNA"/>
</dbReference>
<accession>A0A1H2VE08</accession>
<proteinExistence type="predicted"/>
<keyword evidence="2" id="KW-1185">Reference proteome</keyword>
<sequence>MNYLKEIQTLKTELALPLQKAKTLLEQTAGDLPAAIALYHQENIATIMATTHCERWEAESAYKRFDYNVEKTVKHIFSTSLTISVDNRRDTSERGMGYIITALDTDLNVVSKRSIFIPIKDFDEYLSEDFQSVFPLYQPQWNKIEPDFKDTTSNLFDLTTCQKIITQLRQRTFTEEKVKTFVEKVLTYIEEKLLICAYIEVYGNI</sequence>
<dbReference type="OrthoDB" id="6703119at2"/>
<name>A0A1H2VE08_9FLAO</name>
<evidence type="ECO:0000313" key="2">
    <source>
        <dbReference type="Proteomes" id="UP000182771"/>
    </source>
</evidence>
<gene>
    <name evidence="1" type="ORF">SAMN05444420_103154</name>
</gene>
<reference evidence="1 2" key="1">
    <citation type="submission" date="2016-10" db="EMBL/GenBank/DDBJ databases">
        <authorList>
            <person name="Varghese N."/>
            <person name="Submissions S."/>
        </authorList>
    </citation>
    <scope>NUCLEOTIDE SEQUENCE [LARGE SCALE GENOMIC DNA]</scope>
    <source>
        <strain evidence="1 2">DSM 11449</strain>
    </source>
</reference>
<dbReference type="AlphaFoldDB" id="A0A1H2VE08"/>
<comment type="caution">
    <text evidence="1">The sequence shown here is derived from an EMBL/GenBank/DDBJ whole genome shotgun (WGS) entry which is preliminary data.</text>
</comment>
<organism evidence="1 2">
    <name type="scientific">Capnocytophaga granulosa</name>
    <dbReference type="NCBI Taxonomy" id="45242"/>
    <lineage>
        <taxon>Bacteria</taxon>
        <taxon>Pseudomonadati</taxon>
        <taxon>Bacteroidota</taxon>
        <taxon>Flavobacteriia</taxon>
        <taxon>Flavobacteriales</taxon>
        <taxon>Flavobacteriaceae</taxon>
        <taxon>Capnocytophaga</taxon>
    </lineage>
</organism>
<evidence type="ECO:0000313" key="1">
    <source>
        <dbReference type="EMBL" id="SDW66571.1"/>
    </source>
</evidence>
<dbReference type="RefSeq" id="WP_016420510.1">
    <property type="nucleotide sequence ID" value="NZ_FNND01000003.1"/>
</dbReference>